<reference evidence="1" key="1">
    <citation type="journal article" date="2021" name="Open Biol.">
        <title>Shared evolutionary footprints suggest mitochondrial oxidative damage underlies multiple complex I losses in fungi.</title>
        <authorList>
            <person name="Schikora-Tamarit M.A."/>
            <person name="Marcet-Houben M."/>
            <person name="Nosek J."/>
            <person name="Gabaldon T."/>
        </authorList>
    </citation>
    <scope>NUCLEOTIDE SEQUENCE</scope>
    <source>
        <strain evidence="1">CBS6075</strain>
    </source>
</reference>
<evidence type="ECO:0000313" key="2">
    <source>
        <dbReference type="Proteomes" id="UP000769157"/>
    </source>
</evidence>
<dbReference type="RefSeq" id="XP_046064955.1">
    <property type="nucleotide sequence ID" value="XM_046203706.1"/>
</dbReference>
<dbReference type="Gene3D" id="3.40.50.1000">
    <property type="entry name" value="HAD superfamily/HAD-like"/>
    <property type="match status" value="1"/>
</dbReference>
<comment type="caution">
    <text evidence="1">The sequence shown here is derived from an EMBL/GenBank/DDBJ whole genome shotgun (WGS) entry which is preliminary data.</text>
</comment>
<protein>
    <submittedName>
        <fullName evidence="1">Uncharacterized protein</fullName>
    </submittedName>
</protein>
<dbReference type="GeneID" id="70231994"/>
<evidence type="ECO:0000313" key="1">
    <source>
        <dbReference type="EMBL" id="KAH3671840.1"/>
    </source>
</evidence>
<dbReference type="Proteomes" id="UP000769157">
    <property type="component" value="Unassembled WGS sequence"/>
</dbReference>
<organism evidence="1 2">
    <name type="scientific">Ogataea philodendri</name>
    <dbReference type="NCBI Taxonomy" id="1378263"/>
    <lineage>
        <taxon>Eukaryota</taxon>
        <taxon>Fungi</taxon>
        <taxon>Dikarya</taxon>
        <taxon>Ascomycota</taxon>
        <taxon>Saccharomycotina</taxon>
        <taxon>Pichiomycetes</taxon>
        <taxon>Pichiales</taxon>
        <taxon>Pichiaceae</taxon>
        <taxon>Ogataea</taxon>
    </lineage>
</organism>
<dbReference type="EMBL" id="JAEUBE010000042">
    <property type="protein sequence ID" value="KAH3671840.1"/>
    <property type="molecule type" value="Genomic_DNA"/>
</dbReference>
<dbReference type="AlphaFoldDB" id="A0A9P8TAZ2"/>
<name>A0A9P8TAZ2_9ASCO</name>
<keyword evidence="2" id="KW-1185">Reference proteome</keyword>
<reference evidence="1" key="2">
    <citation type="submission" date="2021-01" db="EMBL/GenBank/DDBJ databases">
        <authorList>
            <person name="Schikora-Tamarit M.A."/>
        </authorList>
    </citation>
    <scope>NUCLEOTIDE SEQUENCE</scope>
    <source>
        <strain evidence="1">CBS6075</strain>
    </source>
</reference>
<sequence>MTKAQNARNLARHFEGIGQIFSDWDDTITAKDTISLIFDVLGANAEHGADYFFKFYMTNFNKFQTETLPGKPFASRDSVEKEVQYQQATKESEKSSIYEAVRLKVFKGISRSTFQGLTTKVPIKLGFYDFYKTVSQSNIKFTVLSINWTGLLIQKYFEHFTKQPYAILVNEFEFDHNGICTGNVDPAFDIRTGFDKLALIKQAVGMERSIYVGDSSTDVLSMIYCDKAIIMSGGSASKCLKRLGYKVYNINDEISEKEAKFVKYLEVDNWNDLFLILYPNTYGG</sequence>
<dbReference type="InterPro" id="IPR050849">
    <property type="entry name" value="HAD-like_hydrolase_phosphatase"/>
</dbReference>
<accession>A0A9P8TAZ2</accession>
<dbReference type="PANTHER" id="PTHR28181">
    <property type="entry name" value="UPF0655 PROTEIN YCR015C"/>
    <property type="match status" value="1"/>
</dbReference>
<dbReference type="InterPro" id="IPR023214">
    <property type="entry name" value="HAD_sf"/>
</dbReference>
<dbReference type="SUPFAM" id="SSF56784">
    <property type="entry name" value="HAD-like"/>
    <property type="match status" value="1"/>
</dbReference>
<proteinExistence type="predicted"/>
<dbReference type="PANTHER" id="PTHR28181:SF1">
    <property type="entry name" value="COLD TOLERANCE PROTEIN 1"/>
    <property type="match status" value="1"/>
</dbReference>
<dbReference type="OrthoDB" id="10255128at2759"/>
<gene>
    <name evidence="1" type="ORF">OGAPHI_000026</name>
</gene>
<dbReference type="InterPro" id="IPR036412">
    <property type="entry name" value="HAD-like_sf"/>
</dbReference>